<dbReference type="Proteomes" id="UP000504621">
    <property type="component" value="Unplaced"/>
</dbReference>
<keyword evidence="8" id="KW-1185">Reference proteome</keyword>
<dbReference type="GeneID" id="110420148"/>
<keyword evidence="3 5" id="KW-0238">DNA-binding</keyword>
<reference evidence="9" key="1">
    <citation type="submission" date="2025-08" db="UniProtKB">
        <authorList>
            <consortium name="RefSeq"/>
        </authorList>
    </citation>
    <scope>IDENTIFICATION</scope>
    <source>
        <tissue evidence="9">Leaf</tissue>
    </source>
</reference>
<accession>A0A6J1APY2</accession>
<feature type="transmembrane region" description="Helical" evidence="6">
    <location>
        <begin position="6"/>
        <end position="23"/>
    </location>
</feature>
<keyword evidence="6" id="KW-1133">Transmembrane helix</keyword>
<evidence type="ECO:0000256" key="3">
    <source>
        <dbReference type="ARBA" id="ARBA00023125"/>
    </source>
</evidence>
<evidence type="ECO:0000256" key="6">
    <source>
        <dbReference type="SAM" id="Phobius"/>
    </source>
</evidence>
<evidence type="ECO:0000259" key="7">
    <source>
        <dbReference type="Pfam" id="PF05687"/>
    </source>
</evidence>
<sequence length="212" mass="24036">MVQNRTLHFALFWCFILYLYSHFQNSKGAKLKRKGMAGEKKTTLRGCIKKSKGPWIVHRATKDGGIVTRYRFPTENERQKNKQRERRRRAVAQNIFAGLKEHGNYKLPKHADTNDLLKALCQEAGWYVEEDGTIYRKKTVPSTILAASIENGEAKDQDYCTCNDHGNVLRASGTFLSVGQSQECNGINLMLSLSVSNSLTRHVPEKEGMVSN</sequence>
<keyword evidence="6" id="KW-0812">Transmembrane</keyword>
<dbReference type="RefSeq" id="XP_021289023.1">
    <property type="nucleotide sequence ID" value="XM_021433348.1"/>
</dbReference>
<dbReference type="Pfam" id="PF05687">
    <property type="entry name" value="BES1_N"/>
    <property type="match status" value="1"/>
</dbReference>
<dbReference type="GO" id="GO:0006351">
    <property type="term" value="P:DNA-templated transcription"/>
    <property type="evidence" value="ECO:0007669"/>
    <property type="project" value="InterPro"/>
</dbReference>
<dbReference type="AlphaFoldDB" id="A0A6J1APY2"/>
<keyword evidence="2 5" id="KW-0805">Transcription regulation</keyword>
<proteinExistence type="inferred from homology"/>
<dbReference type="GO" id="GO:0005634">
    <property type="term" value="C:nucleus"/>
    <property type="evidence" value="ECO:0007669"/>
    <property type="project" value="UniProtKB-SubCell"/>
</dbReference>
<protein>
    <recommendedName>
        <fullName evidence="5">Protein BZR1 homolog</fullName>
    </recommendedName>
    <alternativeName>
        <fullName evidence="5">Protein BRASSINAZOLE-RESISTANT 1 homolog</fullName>
    </alternativeName>
</protein>
<evidence type="ECO:0000313" key="8">
    <source>
        <dbReference type="Proteomes" id="UP000504621"/>
    </source>
</evidence>
<evidence type="ECO:0000256" key="4">
    <source>
        <dbReference type="ARBA" id="ARBA00023163"/>
    </source>
</evidence>
<organism evidence="8 9">
    <name type="scientific">Herrania umbratica</name>
    <dbReference type="NCBI Taxonomy" id="108875"/>
    <lineage>
        <taxon>Eukaryota</taxon>
        <taxon>Viridiplantae</taxon>
        <taxon>Streptophyta</taxon>
        <taxon>Embryophyta</taxon>
        <taxon>Tracheophyta</taxon>
        <taxon>Spermatophyta</taxon>
        <taxon>Magnoliopsida</taxon>
        <taxon>eudicotyledons</taxon>
        <taxon>Gunneridae</taxon>
        <taxon>Pentapetalae</taxon>
        <taxon>rosids</taxon>
        <taxon>malvids</taxon>
        <taxon>Malvales</taxon>
        <taxon>Malvaceae</taxon>
        <taxon>Byttnerioideae</taxon>
        <taxon>Herrania</taxon>
    </lineage>
</organism>
<name>A0A6J1APY2_9ROSI</name>
<dbReference type="PANTHER" id="PTHR31506:SF21">
    <property type="entry name" value="PROTEIN BZR1 HOMOLOG"/>
    <property type="match status" value="1"/>
</dbReference>
<dbReference type="GO" id="GO:0003677">
    <property type="term" value="F:DNA binding"/>
    <property type="evidence" value="ECO:0007669"/>
    <property type="project" value="UniProtKB-UniRule"/>
</dbReference>
<gene>
    <name evidence="9" type="primary">LOC110420148</name>
</gene>
<evidence type="ECO:0000256" key="1">
    <source>
        <dbReference type="ARBA" id="ARBA00005909"/>
    </source>
</evidence>
<dbReference type="InterPro" id="IPR008540">
    <property type="entry name" value="BES1_N"/>
</dbReference>
<keyword evidence="5" id="KW-1070">Brassinosteroid signaling pathway</keyword>
<keyword evidence="4 5" id="KW-0804">Transcription</keyword>
<comment type="subcellular location">
    <subcellularLocation>
        <location evidence="5">Nucleus</location>
    </subcellularLocation>
</comment>
<keyword evidence="6" id="KW-0472">Membrane</keyword>
<comment type="function">
    <text evidence="5">Functions in brassinosteroid signaling. May function as transcriptional repressor.</text>
</comment>
<dbReference type="OrthoDB" id="1907033at2759"/>
<dbReference type="PANTHER" id="PTHR31506">
    <property type="entry name" value="BES1/BZR1 HOMOLOG PROTEIN 3-RELATED"/>
    <property type="match status" value="1"/>
</dbReference>
<dbReference type="InterPro" id="IPR033264">
    <property type="entry name" value="BZR"/>
</dbReference>
<evidence type="ECO:0000256" key="5">
    <source>
        <dbReference type="RuleBase" id="RU369040"/>
    </source>
</evidence>
<dbReference type="GO" id="GO:0009742">
    <property type="term" value="P:brassinosteroid mediated signaling pathway"/>
    <property type="evidence" value="ECO:0007669"/>
    <property type="project" value="UniProtKB-UniRule"/>
</dbReference>
<feature type="domain" description="BES1/BZR1 plant transcription factor N-terminal" evidence="7">
    <location>
        <begin position="71"/>
        <end position="147"/>
    </location>
</feature>
<evidence type="ECO:0000313" key="9">
    <source>
        <dbReference type="RefSeq" id="XP_021289023.1"/>
    </source>
</evidence>
<dbReference type="GO" id="GO:0003700">
    <property type="term" value="F:DNA-binding transcription factor activity"/>
    <property type="evidence" value="ECO:0007669"/>
    <property type="project" value="UniProtKB-UniRule"/>
</dbReference>
<evidence type="ECO:0000256" key="2">
    <source>
        <dbReference type="ARBA" id="ARBA00023015"/>
    </source>
</evidence>
<comment type="similarity">
    <text evidence="1 5">Belongs to the BZR/LAT61 family.</text>
</comment>